<dbReference type="AlphaFoldDB" id="A0A6A9V1E4"/>
<dbReference type="PANTHER" id="PTHR10695:SF46">
    <property type="entry name" value="BIFUNCTIONAL COENZYME A SYNTHASE-RELATED"/>
    <property type="match status" value="1"/>
</dbReference>
<dbReference type="InterPro" id="IPR027417">
    <property type="entry name" value="P-loop_NTPase"/>
</dbReference>
<dbReference type="Gene3D" id="3.40.50.300">
    <property type="entry name" value="P-loop containing nucleotide triphosphate hydrolases"/>
    <property type="match status" value="1"/>
</dbReference>
<reference evidence="5 6" key="1">
    <citation type="submission" date="2019-12" db="EMBL/GenBank/DDBJ databases">
        <title>Auraticoccus cholistani sp. nov., an actinomycete isolated from soil of Cholistan desert.</title>
        <authorList>
            <person name="Cheema M.T."/>
        </authorList>
    </citation>
    <scope>NUCLEOTIDE SEQUENCE [LARGE SCALE GENOMIC DNA]</scope>
    <source>
        <strain evidence="5 6">F435</strain>
    </source>
</reference>
<evidence type="ECO:0000256" key="1">
    <source>
        <dbReference type="ARBA" id="ARBA00022741"/>
    </source>
</evidence>
<keyword evidence="1 3" id="KW-0547">Nucleotide-binding</keyword>
<dbReference type="NCBIfam" id="NF002879">
    <property type="entry name" value="PRK03333.1"/>
    <property type="match status" value="1"/>
</dbReference>
<dbReference type="SUPFAM" id="SSF52540">
    <property type="entry name" value="P-loop containing nucleoside triphosphate hydrolases"/>
    <property type="match status" value="1"/>
</dbReference>
<comment type="caution">
    <text evidence="5">The sequence shown here is derived from an EMBL/GenBank/DDBJ whole genome shotgun (WGS) entry which is preliminary data.</text>
</comment>
<proteinExistence type="inferred from homology"/>
<dbReference type="Pfam" id="PF01121">
    <property type="entry name" value="CoaE"/>
    <property type="match status" value="1"/>
</dbReference>
<dbReference type="GO" id="GO:0005737">
    <property type="term" value="C:cytoplasm"/>
    <property type="evidence" value="ECO:0007669"/>
    <property type="project" value="UniProtKB-SubCell"/>
</dbReference>
<name>A0A6A9V1E4_9ACTN</name>
<dbReference type="HAMAP" id="MF_00376">
    <property type="entry name" value="Dephospho_CoA_kinase"/>
    <property type="match status" value="1"/>
</dbReference>
<keyword evidence="3" id="KW-0963">Cytoplasm</keyword>
<evidence type="ECO:0000313" key="6">
    <source>
        <dbReference type="Proteomes" id="UP000435304"/>
    </source>
</evidence>
<dbReference type="GO" id="GO:0015937">
    <property type="term" value="P:coenzyme A biosynthetic process"/>
    <property type="evidence" value="ECO:0007669"/>
    <property type="project" value="UniProtKB-UniRule"/>
</dbReference>
<dbReference type="EC" id="2.7.1.24" evidence="3 4"/>
<accession>A0A6A9V1E4</accession>
<dbReference type="InterPro" id="IPR001977">
    <property type="entry name" value="Depp_CoAkinase"/>
</dbReference>
<keyword evidence="3 5" id="KW-0808">Transferase</keyword>
<comment type="catalytic activity">
    <reaction evidence="3">
        <text>3'-dephospho-CoA + ATP = ADP + CoA + H(+)</text>
        <dbReference type="Rhea" id="RHEA:18245"/>
        <dbReference type="ChEBI" id="CHEBI:15378"/>
        <dbReference type="ChEBI" id="CHEBI:30616"/>
        <dbReference type="ChEBI" id="CHEBI:57287"/>
        <dbReference type="ChEBI" id="CHEBI:57328"/>
        <dbReference type="ChEBI" id="CHEBI:456216"/>
        <dbReference type="EC" id="2.7.1.24"/>
    </reaction>
</comment>
<evidence type="ECO:0000256" key="4">
    <source>
        <dbReference type="NCBIfam" id="TIGR00152"/>
    </source>
</evidence>
<dbReference type="GO" id="GO:0005524">
    <property type="term" value="F:ATP binding"/>
    <property type="evidence" value="ECO:0007669"/>
    <property type="project" value="UniProtKB-UniRule"/>
</dbReference>
<dbReference type="GO" id="GO:0004140">
    <property type="term" value="F:dephospho-CoA kinase activity"/>
    <property type="evidence" value="ECO:0007669"/>
    <property type="project" value="UniProtKB-UniRule"/>
</dbReference>
<dbReference type="PROSITE" id="PS51219">
    <property type="entry name" value="DPCK"/>
    <property type="match status" value="1"/>
</dbReference>
<keyword evidence="6" id="KW-1185">Reference proteome</keyword>
<keyword evidence="3 5" id="KW-0418">Kinase</keyword>
<evidence type="ECO:0000256" key="3">
    <source>
        <dbReference type="HAMAP-Rule" id="MF_00376"/>
    </source>
</evidence>
<evidence type="ECO:0000256" key="2">
    <source>
        <dbReference type="ARBA" id="ARBA00022840"/>
    </source>
</evidence>
<sequence>MLRIGLTGAIASGKSTAASVLAELGAVVVDADVLAREVVAPGSEGLAAVRERFGDPVLREDGSLDRRALGRIVFSDAAARRDLEAIVHPRVRALAARREAAAGPDARVVHVIPLLVETGQQDDFDVVVVVDVDPQTQLRRLQQRDGLSGEEARARVAAQADRETRLGAADVVWSNDGDPERLREQIVSWWQQPLPN</sequence>
<dbReference type="PANTHER" id="PTHR10695">
    <property type="entry name" value="DEPHOSPHO-COA KINASE-RELATED"/>
    <property type="match status" value="1"/>
</dbReference>
<keyword evidence="3" id="KW-0173">Coenzyme A biosynthesis</keyword>
<dbReference type="NCBIfam" id="TIGR00152">
    <property type="entry name" value="dephospho-CoA kinase"/>
    <property type="match status" value="1"/>
</dbReference>
<dbReference type="RefSeq" id="WP_156611413.1">
    <property type="nucleotide sequence ID" value="NZ_WPCU01000010.1"/>
</dbReference>
<comment type="similarity">
    <text evidence="3">Belongs to the CoaE family.</text>
</comment>
<dbReference type="EMBL" id="WPCU01000010">
    <property type="protein sequence ID" value="MVA77259.1"/>
    <property type="molecule type" value="Genomic_DNA"/>
</dbReference>
<comment type="subcellular location">
    <subcellularLocation>
        <location evidence="3">Cytoplasm</location>
    </subcellularLocation>
</comment>
<evidence type="ECO:0000313" key="5">
    <source>
        <dbReference type="EMBL" id="MVA77259.1"/>
    </source>
</evidence>
<dbReference type="UniPathway" id="UPA00241">
    <property type="reaction ID" value="UER00356"/>
</dbReference>
<dbReference type="CDD" id="cd02022">
    <property type="entry name" value="DPCK"/>
    <property type="match status" value="1"/>
</dbReference>
<keyword evidence="2 3" id="KW-0067">ATP-binding</keyword>
<comment type="function">
    <text evidence="3">Catalyzes the phosphorylation of the 3'-hydroxyl group of dephosphocoenzyme A to form coenzyme A.</text>
</comment>
<comment type="pathway">
    <text evidence="3">Cofactor biosynthesis; coenzyme A biosynthesis; CoA from (R)-pantothenate: step 5/5.</text>
</comment>
<organism evidence="5 6">
    <name type="scientific">Auraticoccus cholistanensis</name>
    <dbReference type="NCBI Taxonomy" id="2656650"/>
    <lineage>
        <taxon>Bacteria</taxon>
        <taxon>Bacillati</taxon>
        <taxon>Actinomycetota</taxon>
        <taxon>Actinomycetes</taxon>
        <taxon>Propionibacteriales</taxon>
        <taxon>Propionibacteriaceae</taxon>
        <taxon>Auraticoccus</taxon>
    </lineage>
</organism>
<gene>
    <name evidence="3" type="primary">coaE</name>
    <name evidence="5" type="ORF">GC722_14685</name>
</gene>
<feature type="binding site" evidence="3">
    <location>
        <begin position="11"/>
        <end position="16"/>
    </location>
    <ligand>
        <name>ATP</name>
        <dbReference type="ChEBI" id="CHEBI:30616"/>
    </ligand>
</feature>
<protein>
    <recommendedName>
        <fullName evidence="3 4">Dephospho-CoA kinase</fullName>
        <ecNumber evidence="3 4">2.7.1.24</ecNumber>
    </recommendedName>
    <alternativeName>
        <fullName evidence="3">Dephosphocoenzyme A kinase</fullName>
    </alternativeName>
</protein>
<dbReference type="Proteomes" id="UP000435304">
    <property type="component" value="Unassembled WGS sequence"/>
</dbReference>